<proteinExistence type="predicted"/>
<dbReference type="OrthoDB" id="9803365at2"/>
<dbReference type="Proteomes" id="UP000199611">
    <property type="component" value="Unassembled WGS sequence"/>
</dbReference>
<gene>
    <name evidence="1" type="ORF">SAMN05660836_01424</name>
</gene>
<dbReference type="EMBL" id="FOUU01000004">
    <property type="protein sequence ID" value="SFM78173.1"/>
    <property type="molecule type" value="Genomic_DNA"/>
</dbReference>
<dbReference type="InterPro" id="IPR025293">
    <property type="entry name" value="YfiR/HmsC-like"/>
</dbReference>
<evidence type="ECO:0008006" key="3">
    <source>
        <dbReference type="Google" id="ProtNLM"/>
    </source>
</evidence>
<dbReference type="RefSeq" id="WP_093394586.1">
    <property type="nucleotide sequence ID" value="NZ_FOUU01000004.1"/>
</dbReference>
<dbReference type="STRING" id="39841.SAMN05660836_01424"/>
<keyword evidence="2" id="KW-1185">Reference proteome</keyword>
<evidence type="ECO:0000313" key="2">
    <source>
        <dbReference type="Proteomes" id="UP000199611"/>
    </source>
</evidence>
<sequence>MKLQTLLTLIAFCTVFLLTDVSSDQNSPAYDSGISEERLKAAFVYNFLKFTEWPSRSDEEDTLLLCTSAPPAMTESLKDLEGRKIGKRTVKVLELEKAGNDRICHALFIDDSSNNAMVPSLLHKFRNDPVLTIGDRPDFCRMGGIIQLFREGNKLRFNINLRQARKSGIKISSRLLKLARRVIE</sequence>
<dbReference type="AlphaFoldDB" id="A0A1I4TNJ2"/>
<evidence type="ECO:0000313" key="1">
    <source>
        <dbReference type="EMBL" id="SFM78173.1"/>
    </source>
</evidence>
<protein>
    <recommendedName>
        <fullName evidence="3">YfiR family protein</fullName>
    </recommendedName>
</protein>
<accession>A0A1I4TNJ2</accession>
<dbReference type="Pfam" id="PF13689">
    <property type="entry name" value="DUF4154"/>
    <property type="match status" value="1"/>
</dbReference>
<organism evidence="1 2">
    <name type="scientific">Thermodesulforhabdus norvegica</name>
    <dbReference type="NCBI Taxonomy" id="39841"/>
    <lineage>
        <taxon>Bacteria</taxon>
        <taxon>Pseudomonadati</taxon>
        <taxon>Thermodesulfobacteriota</taxon>
        <taxon>Syntrophobacteria</taxon>
        <taxon>Syntrophobacterales</taxon>
        <taxon>Thermodesulforhabdaceae</taxon>
        <taxon>Thermodesulforhabdus</taxon>
    </lineage>
</organism>
<name>A0A1I4TNJ2_9BACT</name>
<reference evidence="1 2" key="1">
    <citation type="submission" date="2016-10" db="EMBL/GenBank/DDBJ databases">
        <authorList>
            <person name="de Groot N.N."/>
        </authorList>
    </citation>
    <scope>NUCLEOTIDE SEQUENCE [LARGE SCALE GENOMIC DNA]</scope>
    <source>
        <strain evidence="1 2">DSM 9990</strain>
    </source>
</reference>